<dbReference type="AlphaFoldDB" id="A0A077WDE8"/>
<dbReference type="CDD" id="cd07978">
    <property type="entry name" value="HFD_TAF13"/>
    <property type="match status" value="1"/>
</dbReference>
<sequence length="149" mass="17273">MEQQQQQQLPQQQLPQQQQQHQASQKDTTAQKEPGTGPGRRKTVRKGMFAKDLKLLMYGFGDVPNPASDSISVMDDLVIMYISEMCQEASRVAEHRGKVRVEDFKYILRKDKKKLGRVEELLYMSEDIRRAKQLFDEKEVDPTQDENMG</sequence>
<dbReference type="Gene3D" id="1.10.20.10">
    <property type="entry name" value="Histone, subunit A"/>
    <property type="match status" value="1"/>
</dbReference>
<evidence type="ECO:0000256" key="7">
    <source>
        <dbReference type="SAM" id="MobiDB-lite"/>
    </source>
</evidence>
<keyword evidence="4" id="KW-0539">Nucleus</keyword>
<keyword evidence="2" id="KW-0805">Transcription regulation</keyword>
<evidence type="ECO:0000256" key="3">
    <source>
        <dbReference type="ARBA" id="ARBA00023163"/>
    </source>
</evidence>
<keyword evidence="8" id="KW-0396">Initiation factor</keyword>
<dbReference type="InterPro" id="IPR009072">
    <property type="entry name" value="Histone-fold"/>
</dbReference>
<dbReference type="GO" id="GO:0003743">
    <property type="term" value="F:translation initiation factor activity"/>
    <property type="evidence" value="ECO:0007669"/>
    <property type="project" value="UniProtKB-KW"/>
</dbReference>
<evidence type="ECO:0000256" key="5">
    <source>
        <dbReference type="ARBA" id="ARBA00038392"/>
    </source>
</evidence>
<evidence type="ECO:0000313" key="8">
    <source>
        <dbReference type="EMBL" id="CDS04510.1"/>
    </source>
</evidence>
<feature type="region of interest" description="Disordered" evidence="7">
    <location>
        <begin position="1"/>
        <end position="46"/>
    </location>
</feature>
<keyword evidence="8" id="KW-0648">Protein biosynthesis</keyword>
<dbReference type="EMBL" id="LK023315">
    <property type="protein sequence ID" value="CDS04510.1"/>
    <property type="molecule type" value="Genomic_DNA"/>
</dbReference>
<dbReference type="GO" id="GO:0005669">
    <property type="term" value="C:transcription factor TFIID complex"/>
    <property type="evidence" value="ECO:0007669"/>
    <property type="project" value="EnsemblFungi"/>
</dbReference>
<protein>
    <recommendedName>
        <fullName evidence="6">Transcription initiation factor TFIID subunit 13</fullName>
    </recommendedName>
</protein>
<keyword evidence="3" id="KW-0804">Transcription</keyword>
<comment type="subcellular location">
    <subcellularLocation>
        <location evidence="1">Nucleus</location>
    </subcellularLocation>
</comment>
<dbReference type="OrthoDB" id="10266074at2759"/>
<dbReference type="InterPro" id="IPR003195">
    <property type="entry name" value="TFIID_TAF13"/>
</dbReference>
<evidence type="ECO:0000256" key="2">
    <source>
        <dbReference type="ARBA" id="ARBA00023015"/>
    </source>
</evidence>
<evidence type="ECO:0000256" key="6">
    <source>
        <dbReference type="ARBA" id="ARBA00040136"/>
    </source>
</evidence>
<proteinExistence type="inferred from homology"/>
<reference evidence="8" key="1">
    <citation type="journal article" date="2014" name="Genome Announc.">
        <title>De novo whole-genome sequence and genome annotation of Lichtheimia ramosa.</title>
        <authorList>
            <person name="Linde J."/>
            <person name="Schwartze V."/>
            <person name="Binder U."/>
            <person name="Lass-Florl C."/>
            <person name="Voigt K."/>
            <person name="Horn F."/>
        </authorList>
    </citation>
    <scope>NUCLEOTIDE SEQUENCE</scope>
    <source>
        <strain evidence="8">JMRC FSU:6197</strain>
    </source>
</reference>
<dbReference type="GO" id="GO:0046982">
    <property type="term" value="F:protein heterodimerization activity"/>
    <property type="evidence" value="ECO:0007669"/>
    <property type="project" value="InterPro"/>
</dbReference>
<name>A0A077WDE8_9FUNG</name>
<dbReference type="Pfam" id="PF02269">
    <property type="entry name" value="TFIID-18kDa"/>
    <property type="match status" value="1"/>
</dbReference>
<feature type="compositionally biased region" description="Low complexity" evidence="7">
    <location>
        <begin position="1"/>
        <end position="20"/>
    </location>
</feature>
<dbReference type="PANTHER" id="PTHR11380">
    <property type="entry name" value="TRANSCRIPTION INITIATION FACTOR TFIID/SUPT3-RELATED"/>
    <property type="match status" value="1"/>
</dbReference>
<accession>A0A077WDE8</accession>
<comment type="similarity">
    <text evidence="5">Belongs to the TAF13 family.</text>
</comment>
<organism evidence="8">
    <name type="scientific">Lichtheimia ramosa</name>
    <dbReference type="NCBI Taxonomy" id="688394"/>
    <lineage>
        <taxon>Eukaryota</taxon>
        <taxon>Fungi</taxon>
        <taxon>Fungi incertae sedis</taxon>
        <taxon>Mucoromycota</taxon>
        <taxon>Mucoromycotina</taxon>
        <taxon>Mucoromycetes</taxon>
        <taxon>Mucorales</taxon>
        <taxon>Lichtheimiaceae</taxon>
        <taxon>Lichtheimia</taxon>
    </lineage>
</organism>
<evidence type="ECO:0000256" key="1">
    <source>
        <dbReference type="ARBA" id="ARBA00004123"/>
    </source>
</evidence>
<dbReference type="GO" id="GO:0051123">
    <property type="term" value="P:RNA polymerase II preinitiation complex assembly"/>
    <property type="evidence" value="ECO:0007669"/>
    <property type="project" value="TreeGrafter"/>
</dbReference>
<gene>
    <name evidence="8" type="ORF">LRAMOSA07183</name>
</gene>
<evidence type="ECO:0000256" key="4">
    <source>
        <dbReference type="ARBA" id="ARBA00023242"/>
    </source>
</evidence>
<dbReference type="PANTHER" id="PTHR11380:SF5">
    <property type="entry name" value="TRANSCRIPTION INITIATION FACTOR TFIID SUBUNIT 13"/>
    <property type="match status" value="1"/>
</dbReference>
<dbReference type="SUPFAM" id="SSF47113">
    <property type="entry name" value="Histone-fold"/>
    <property type="match status" value="1"/>
</dbReference>